<dbReference type="CDD" id="cd00200">
    <property type="entry name" value="WD40"/>
    <property type="match status" value="1"/>
</dbReference>
<dbReference type="PROSITE" id="PS00678">
    <property type="entry name" value="WD_REPEATS_1"/>
    <property type="match status" value="4"/>
</dbReference>
<sequence>MSDNVPQFLKGHRRFQTADYVKISSDSTPKIAEKSDETLACECHKSGGRNLIVCIDGTANQFGDMNTNVIELYNLILKGAKFNQKTWYNSGIGSYARPHWRSINYYAQIIYHKIDLAIAWDFERTVQGAYRWLSDNYEEGDCIFLFGFSRGAFQVRVLSAMIQKIGLIYKGNELQIPFAYELYADPKTDLVDTTQIGRIGQNVSKAERFKRAFSHPDVKVHFVGAWETVSSIGMASGKHSLPGTTEGMTHVCYFRHALALDERRVKFLPEYAWGGSHSAPTQAVEMKNVSPTTNIKTEVPPHTLEVWFAGTHSDIGGGNKQNVGLDRSRPPLRWMVSEAQAVGLRTSEFKRELSSDEQMDLQESLKGYWHLFELLPFRRLTFSRRLQEQGGKAVTYKPHLWGSRKIHSGQKIHSSFVLADRRSDYIPKARPPRDGQYGSDNDPDADKRFWEELRRDGLANTHGWLEIDLFEYARTVMARFVAGADVLTLLSQISEFENGPQAVYAAVFEIIKDENRIQYFERPMSESCKFKLVAHTMKLIPEHALLDIERVPLPEAQTFLVDFLHKGREDHKWVAQRFLRHYTDLCVLELKGHTRSVQSVSISRDGFRIVSGSRDKTIRIWDAIKGSSIGEAIKGHRAEINSVAFSADGRRVFSASNDGTIAMWDSRTGEEAALPLRGHTYWVQTIAVSADGTKIVSGSSDRTIRIWDAFTGEPVTPPLKAHTDGVLSVAISLDGTHIISGGADEVIYVWDAATGEPVLPPLKGHSSWVQAVAISSDGTKVASGSADGTVRRWNLGTGEQIGQPLRGHSDGIRSVAFSPDGSRIVSASWDRTIRIWDVETGKEAGAPLKGHTNSVLSVAISMDGRRIISGSMDGTIRVWDGELAFGRH</sequence>
<dbReference type="InterPro" id="IPR018712">
    <property type="entry name" value="Tle1-like_cat"/>
</dbReference>
<dbReference type="GO" id="GO:0000209">
    <property type="term" value="P:protein polyubiquitination"/>
    <property type="evidence" value="ECO:0007669"/>
    <property type="project" value="TreeGrafter"/>
</dbReference>
<dbReference type="SMART" id="SM00320">
    <property type="entry name" value="WD40"/>
    <property type="match status" value="7"/>
</dbReference>
<dbReference type="AlphaFoldDB" id="A0A5C3KX10"/>
<dbReference type="PROSITE" id="PS50082">
    <property type="entry name" value="WD_REPEATS_2"/>
    <property type="match status" value="7"/>
</dbReference>
<dbReference type="InterPro" id="IPR051983">
    <property type="entry name" value="WSB_SOCS-box_domain"/>
</dbReference>
<keyword evidence="3" id="KW-0833">Ubl conjugation pathway</keyword>
<organism evidence="6 7">
    <name type="scientific">Coprinopsis marcescibilis</name>
    <name type="common">Agaric fungus</name>
    <name type="synonym">Psathyrella marcescibilis</name>
    <dbReference type="NCBI Taxonomy" id="230819"/>
    <lineage>
        <taxon>Eukaryota</taxon>
        <taxon>Fungi</taxon>
        <taxon>Dikarya</taxon>
        <taxon>Basidiomycota</taxon>
        <taxon>Agaricomycotina</taxon>
        <taxon>Agaricomycetes</taxon>
        <taxon>Agaricomycetidae</taxon>
        <taxon>Agaricales</taxon>
        <taxon>Agaricineae</taxon>
        <taxon>Psathyrellaceae</taxon>
        <taxon>Coprinopsis</taxon>
    </lineage>
</organism>
<dbReference type="InterPro" id="IPR020472">
    <property type="entry name" value="WD40_PAC1"/>
</dbReference>
<evidence type="ECO:0000256" key="3">
    <source>
        <dbReference type="ARBA" id="ARBA00022786"/>
    </source>
</evidence>
<feature type="repeat" description="WD" evidence="4">
    <location>
        <begin position="848"/>
        <end position="880"/>
    </location>
</feature>
<keyword evidence="1 4" id="KW-0853">WD repeat</keyword>
<proteinExistence type="predicted"/>
<dbReference type="Proteomes" id="UP000307440">
    <property type="component" value="Unassembled WGS sequence"/>
</dbReference>
<dbReference type="Pfam" id="PF09994">
    <property type="entry name" value="T6SS_Tle1-like_cat"/>
    <property type="match status" value="1"/>
</dbReference>
<evidence type="ECO:0000313" key="7">
    <source>
        <dbReference type="Proteomes" id="UP000307440"/>
    </source>
</evidence>
<evidence type="ECO:0000256" key="2">
    <source>
        <dbReference type="ARBA" id="ARBA00022737"/>
    </source>
</evidence>
<feature type="repeat" description="WD" evidence="4">
    <location>
        <begin position="633"/>
        <end position="674"/>
    </location>
</feature>
<keyword evidence="2" id="KW-0677">Repeat</keyword>
<dbReference type="InterPro" id="IPR015943">
    <property type="entry name" value="WD40/YVTN_repeat-like_dom_sf"/>
</dbReference>
<reference evidence="6 7" key="1">
    <citation type="journal article" date="2019" name="Nat. Ecol. Evol.">
        <title>Megaphylogeny resolves global patterns of mushroom evolution.</title>
        <authorList>
            <person name="Varga T."/>
            <person name="Krizsan K."/>
            <person name="Foldi C."/>
            <person name="Dima B."/>
            <person name="Sanchez-Garcia M."/>
            <person name="Sanchez-Ramirez S."/>
            <person name="Szollosi G.J."/>
            <person name="Szarkandi J.G."/>
            <person name="Papp V."/>
            <person name="Albert L."/>
            <person name="Andreopoulos W."/>
            <person name="Angelini C."/>
            <person name="Antonin V."/>
            <person name="Barry K.W."/>
            <person name="Bougher N.L."/>
            <person name="Buchanan P."/>
            <person name="Buyck B."/>
            <person name="Bense V."/>
            <person name="Catcheside P."/>
            <person name="Chovatia M."/>
            <person name="Cooper J."/>
            <person name="Damon W."/>
            <person name="Desjardin D."/>
            <person name="Finy P."/>
            <person name="Geml J."/>
            <person name="Haridas S."/>
            <person name="Hughes K."/>
            <person name="Justo A."/>
            <person name="Karasinski D."/>
            <person name="Kautmanova I."/>
            <person name="Kiss B."/>
            <person name="Kocsube S."/>
            <person name="Kotiranta H."/>
            <person name="LaButti K.M."/>
            <person name="Lechner B.E."/>
            <person name="Liimatainen K."/>
            <person name="Lipzen A."/>
            <person name="Lukacs Z."/>
            <person name="Mihaltcheva S."/>
            <person name="Morgado L.N."/>
            <person name="Niskanen T."/>
            <person name="Noordeloos M.E."/>
            <person name="Ohm R.A."/>
            <person name="Ortiz-Santana B."/>
            <person name="Ovrebo C."/>
            <person name="Racz N."/>
            <person name="Riley R."/>
            <person name="Savchenko A."/>
            <person name="Shiryaev A."/>
            <person name="Soop K."/>
            <person name="Spirin V."/>
            <person name="Szebenyi C."/>
            <person name="Tomsovsky M."/>
            <person name="Tulloss R.E."/>
            <person name="Uehling J."/>
            <person name="Grigoriev I.V."/>
            <person name="Vagvolgyi C."/>
            <person name="Papp T."/>
            <person name="Martin F.M."/>
            <person name="Miettinen O."/>
            <person name="Hibbett D.S."/>
            <person name="Nagy L.G."/>
        </authorList>
    </citation>
    <scope>NUCLEOTIDE SEQUENCE [LARGE SCALE GENOMIC DNA]</scope>
    <source>
        <strain evidence="6 7">CBS 121175</strain>
    </source>
</reference>
<dbReference type="EMBL" id="ML210299">
    <property type="protein sequence ID" value="TFK20468.1"/>
    <property type="molecule type" value="Genomic_DNA"/>
</dbReference>
<dbReference type="Pfam" id="PF00400">
    <property type="entry name" value="WD40"/>
    <property type="match status" value="7"/>
</dbReference>
<protein>
    <submittedName>
        <fullName evidence="6">WD40 repeat-like protein</fullName>
    </submittedName>
</protein>
<feature type="repeat" description="WD" evidence="4">
    <location>
        <begin position="590"/>
        <end position="631"/>
    </location>
</feature>
<dbReference type="InterPro" id="IPR001680">
    <property type="entry name" value="WD40_rpt"/>
</dbReference>
<dbReference type="PROSITE" id="PS50294">
    <property type="entry name" value="WD_REPEATS_REGION"/>
    <property type="match status" value="7"/>
</dbReference>
<dbReference type="InterPro" id="IPR036322">
    <property type="entry name" value="WD40_repeat_dom_sf"/>
</dbReference>
<feature type="domain" description="T6SS Phospholipase effector Tle1-like catalytic" evidence="5">
    <location>
        <begin position="49"/>
        <end position="338"/>
    </location>
</feature>
<feature type="repeat" description="WD" evidence="4">
    <location>
        <begin position="762"/>
        <end position="803"/>
    </location>
</feature>
<dbReference type="SUPFAM" id="SSF50978">
    <property type="entry name" value="WD40 repeat-like"/>
    <property type="match status" value="1"/>
</dbReference>
<evidence type="ECO:0000256" key="4">
    <source>
        <dbReference type="PROSITE-ProRule" id="PRU00221"/>
    </source>
</evidence>
<dbReference type="OrthoDB" id="538223at2759"/>
<dbReference type="PANTHER" id="PTHR15622:SF2">
    <property type="entry name" value="U4_U6 SMALL NUCLEAR RIBONUCLEOPROTEIN PRP4"/>
    <property type="match status" value="1"/>
</dbReference>
<evidence type="ECO:0000256" key="1">
    <source>
        <dbReference type="ARBA" id="ARBA00022574"/>
    </source>
</evidence>
<evidence type="ECO:0000313" key="6">
    <source>
        <dbReference type="EMBL" id="TFK20468.1"/>
    </source>
</evidence>
<dbReference type="STRING" id="230819.A0A5C3KX10"/>
<feature type="repeat" description="WD" evidence="4">
    <location>
        <begin position="676"/>
        <end position="717"/>
    </location>
</feature>
<keyword evidence="7" id="KW-1185">Reference proteome</keyword>
<dbReference type="InterPro" id="IPR019775">
    <property type="entry name" value="WD40_repeat_CS"/>
</dbReference>
<dbReference type="PANTHER" id="PTHR15622">
    <property type="entry name" value="WD40 REPEAT PROTEIN"/>
    <property type="match status" value="1"/>
</dbReference>
<dbReference type="Gene3D" id="2.130.10.10">
    <property type="entry name" value="YVTN repeat-like/Quinoprotein amine dehydrogenase"/>
    <property type="match status" value="4"/>
</dbReference>
<gene>
    <name evidence="6" type="ORF">FA15DRAFT_673454</name>
</gene>
<accession>A0A5C3KX10</accession>
<feature type="repeat" description="WD" evidence="4">
    <location>
        <begin position="719"/>
        <end position="760"/>
    </location>
</feature>
<dbReference type="PRINTS" id="PR00320">
    <property type="entry name" value="GPROTEINBRPT"/>
</dbReference>
<feature type="repeat" description="WD" evidence="4">
    <location>
        <begin position="805"/>
        <end position="846"/>
    </location>
</feature>
<evidence type="ECO:0000259" key="5">
    <source>
        <dbReference type="Pfam" id="PF09994"/>
    </source>
</evidence>
<name>A0A5C3KX10_COPMA</name>